<dbReference type="InterPro" id="IPR009465">
    <property type="entry name" value="Spondin_N"/>
</dbReference>
<dbReference type="AlphaFoldDB" id="A0A3A6U1S0"/>
<gene>
    <name evidence="4" type="ORF">D5R81_00850</name>
</gene>
<dbReference type="OrthoDB" id="5188840at2"/>
<feature type="chain" id="PRO_5017435128" description="Spondin domain-containing protein" evidence="2">
    <location>
        <begin position="23"/>
        <end position="242"/>
    </location>
</feature>
<dbReference type="Proteomes" id="UP000273022">
    <property type="component" value="Unassembled WGS sequence"/>
</dbReference>
<evidence type="ECO:0000313" key="5">
    <source>
        <dbReference type="Proteomes" id="UP000273022"/>
    </source>
</evidence>
<proteinExistence type="predicted"/>
<dbReference type="Gene3D" id="2.60.40.2130">
    <property type="entry name" value="F-spondin domain"/>
    <property type="match status" value="1"/>
</dbReference>
<sequence>MNRLNFKKSAIVLGMCSLAVLGGCSDNDSLPPVETTPTPPAVVTQDYTVTVTNLTPSQPLSPIAVVAHNADNPIFSAGTEASVALENLAEAGDNSDLESEDGVSQLVSGAGILAAGSSESLTVTFNQDEIENLSILTMLVNTNDAFTGVSNFDPSSLEVGDKMTFRANVYDSGTEANSEAKGTIPGPADSGEGFNPSREGDVNKVHIHPGVITQDDGLADSVLKASDRFDNPAMKVVIERTK</sequence>
<keyword evidence="2" id="KW-0732">Signal</keyword>
<organism evidence="4 5">
    <name type="scientific">Parashewanella spongiae</name>
    <dbReference type="NCBI Taxonomy" id="342950"/>
    <lineage>
        <taxon>Bacteria</taxon>
        <taxon>Pseudomonadati</taxon>
        <taxon>Pseudomonadota</taxon>
        <taxon>Gammaproteobacteria</taxon>
        <taxon>Alteromonadales</taxon>
        <taxon>Shewanellaceae</taxon>
        <taxon>Parashewanella</taxon>
    </lineage>
</organism>
<reference evidence="4 5" key="1">
    <citation type="submission" date="2018-09" db="EMBL/GenBank/DDBJ databases">
        <title>Phylogeny of the Shewanellaceae, and recommendation for two new genera, Pseudoshewanella and Parashewanella.</title>
        <authorList>
            <person name="Wang G."/>
        </authorList>
    </citation>
    <scope>NUCLEOTIDE SEQUENCE [LARGE SCALE GENOMIC DNA]</scope>
    <source>
        <strain evidence="4 5">KCTC 22492</strain>
    </source>
</reference>
<dbReference type="RefSeq" id="WP_121851770.1">
    <property type="nucleotide sequence ID" value="NZ_CP037952.1"/>
</dbReference>
<feature type="region of interest" description="Disordered" evidence="1">
    <location>
        <begin position="175"/>
        <end position="198"/>
    </location>
</feature>
<dbReference type="InterPro" id="IPR038678">
    <property type="entry name" value="Spondin_N_sf"/>
</dbReference>
<evidence type="ECO:0000256" key="2">
    <source>
        <dbReference type="SAM" id="SignalP"/>
    </source>
</evidence>
<keyword evidence="5" id="KW-1185">Reference proteome</keyword>
<dbReference type="EMBL" id="QYYH01000003">
    <property type="protein sequence ID" value="RJY19400.1"/>
    <property type="molecule type" value="Genomic_DNA"/>
</dbReference>
<name>A0A3A6U1S0_9GAMM</name>
<dbReference type="Pfam" id="PF06468">
    <property type="entry name" value="Spond_N"/>
    <property type="match status" value="1"/>
</dbReference>
<evidence type="ECO:0000256" key="1">
    <source>
        <dbReference type="SAM" id="MobiDB-lite"/>
    </source>
</evidence>
<evidence type="ECO:0000259" key="3">
    <source>
        <dbReference type="Pfam" id="PF06468"/>
    </source>
</evidence>
<evidence type="ECO:0000313" key="4">
    <source>
        <dbReference type="EMBL" id="RJY19400.1"/>
    </source>
</evidence>
<accession>A0A3A6U1S0</accession>
<feature type="domain" description="Spondin" evidence="3">
    <location>
        <begin position="60"/>
        <end position="176"/>
    </location>
</feature>
<dbReference type="PROSITE" id="PS51257">
    <property type="entry name" value="PROKAR_LIPOPROTEIN"/>
    <property type="match status" value="1"/>
</dbReference>
<dbReference type="NCBIfam" id="NF038123">
    <property type="entry name" value="NF038123_dom"/>
    <property type="match status" value="1"/>
</dbReference>
<feature type="signal peptide" evidence="2">
    <location>
        <begin position="1"/>
        <end position="22"/>
    </location>
</feature>
<protein>
    <recommendedName>
        <fullName evidence="3">Spondin domain-containing protein</fullName>
    </recommendedName>
</protein>
<comment type="caution">
    <text evidence="4">The sequence shown here is derived from an EMBL/GenBank/DDBJ whole genome shotgun (WGS) entry which is preliminary data.</text>
</comment>